<dbReference type="InterPro" id="IPR011034">
    <property type="entry name" value="Formyl_transferase-like_C_sf"/>
</dbReference>
<dbReference type="GO" id="GO:0003677">
    <property type="term" value="F:DNA binding"/>
    <property type="evidence" value="ECO:0007669"/>
    <property type="project" value="InterPro"/>
</dbReference>
<proteinExistence type="inferred from homology"/>
<dbReference type="GO" id="GO:0003905">
    <property type="term" value="F:alkylbase DNA N-glycosylase activity"/>
    <property type="evidence" value="ECO:0007669"/>
    <property type="project" value="InterPro"/>
</dbReference>
<feature type="region of interest" description="Disordered" evidence="6">
    <location>
        <begin position="1"/>
        <end position="20"/>
    </location>
</feature>
<evidence type="ECO:0000256" key="1">
    <source>
        <dbReference type="ARBA" id="ARBA00009232"/>
    </source>
</evidence>
<comment type="caution">
    <text evidence="7">The sequence shown here is derived from an EMBL/GenBank/DDBJ whole genome shotgun (WGS) entry which is preliminary data.</text>
</comment>
<keyword evidence="4 5" id="KW-0234">DNA repair</keyword>
<evidence type="ECO:0000256" key="5">
    <source>
        <dbReference type="HAMAP-Rule" id="MF_00527"/>
    </source>
</evidence>
<dbReference type="NCBIfam" id="TIGR00567">
    <property type="entry name" value="3mg"/>
    <property type="match status" value="1"/>
</dbReference>
<accession>A0A829M0I7</accession>
<evidence type="ECO:0000256" key="4">
    <source>
        <dbReference type="ARBA" id="ARBA00023204"/>
    </source>
</evidence>
<sequence length="261" mass="28674">MTYRGARGGQPESGSRPGRRVGCKSVRVLMPSYPVLSVRTLIIILIISGGNQMSPYQAFFTNRPTEEIAKDLLGRELSYQSPAGRVAGLIVETEAYLGEQDSASHAYNGRRTNYSEALYGAPGTIYVYQIRAHYCFDVVVQDQEEPQGILIRALEPTKGLELMEERRHQVGVNLTNGPGKVGQALGLVDRHLDGQPLETAPLSIDLTKRRAPQSIGVSSRVGVNQRGSHGNAPLRFFVDHNPYVSKMLKCDSNLVNHGWGD</sequence>
<dbReference type="HAMAP" id="MF_00527">
    <property type="entry name" value="3MGH"/>
    <property type="match status" value="1"/>
</dbReference>
<gene>
    <name evidence="7" type="ORF">NB22_00230</name>
</gene>
<dbReference type="Proteomes" id="UP000018412">
    <property type="component" value="Unassembled WGS sequence"/>
</dbReference>
<evidence type="ECO:0000256" key="6">
    <source>
        <dbReference type="SAM" id="MobiDB-lite"/>
    </source>
</evidence>
<dbReference type="EMBL" id="AYHA01000012">
    <property type="protein sequence ID" value="ESS02277.1"/>
    <property type="molecule type" value="Genomic_DNA"/>
</dbReference>
<dbReference type="GO" id="GO:0006284">
    <property type="term" value="P:base-excision repair"/>
    <property type="evidence" value="ECO:0007669"/>
    <property type="project" value="InterPro"/>
</dbReference>
<evidence type="ECO:0000256" key="2">
    <source>
        <dbReference type="ARBA" id="ARBA00022763"/>
    </source>
</evidence>
<protein>
    <recommendedName>
        <fullName evidence="5">Putative 3-methyladenine DNA glycosylase</fullName>
        <ecNumber evidence="5">3.2.2.-</ecNumber>
    </recommendedName>
</protein>
<dbReference type="FunFam" id="3.10.300.10:FF:000001">
    <property type="entry name" value="Putative 3-methyladenine DNA glycosylase"/>
    <property type="match status" value="1"/>
</dbReference>
<reference evidence="7 8" key="2">
    <citation type="journal article" date="2015" name="Genome Announc.">
        <title>Draft Genome Sequence of Lactobacillus fermentum NB-22.</title>
        <authorList>
            <person name="Chaplin A.V."/>
            <person name="Shkoporov A.N."/>
            <person name="Efimov B.A."/>
            <person name="Pikina A.P."/>
            <person name="Borisova O.Y."/>
            <person name="Gladko I.A."/>
            <person name="Postnikova E.A."/>
            <person name="Lordkipanidze A.E."/>
            <person name="Kafarskaia L.I."/>
        </authorList>
    </citation>
    <scope>NUCLEOTIDE SEQUENCE [LARGE SCALE GENOMIC DNA]</scope>
    <source>
        <strain evidence="7 8">NB-22</strain>
    </source>
</reference>
<dbReference type="SUPFAM" id="SSF50486">
    <property type="entry name" value="FMT C-terminal domain-like"/>
    <property type="match status" value="1"/>
</dbReference>
<dbReference type="EC" id="3.2.2.-" evidence="5"/>
<dbReference type="AlphaFoldDB" id="A0A829M0I7"/>
<comment type="similarity">
    <text evidence="1 5">Belongs to the DNA glycosylase MPG family.</text>
</comment>
<organism evidence="7 8">
    <name type="scientific">Limosilactobacillus fermentum NB-22</name>
    <dbReference type="NCBI Taxonomy" id="1408443"/>
    <lineage>
        <taxon>Bacteria</taxon>
        <taxon>Bacillati</taxon>
        <taxon>Bacillota</taxon>
        <taxon>Bacilli</taxon>
        <taxon>Lactobacillales</taxon>
        <taxon>Lactobacillaceae</taxon>
        <taxon>Limosilactobacillus</taxon>
    </lineage>
</organism>
<dbReference type="InterPro" id="IPR036995">
    <property type="entry name" value="MPG_sf"/>
</dbReference>
<evidence type="ECO:0000256" key="3">
    <source>
        <dbReference type="ARBA" id="ARBA00022801"/>
    </source>
</evidence>
<evidence type="ECO:0000313" key="8">
    <source>
        <dbReference type="Proteomes" id="UP000018412"/>
    </source>
</evidence>
<dbReference type="Pfam" id="PF02245">
    <property type="entry name" value="Pur_DNA_glyco"/>
    <property type="match status" value="1"/>
</dbReference>
<name>A0A829M0I7_LIMFE</name>
<dbReference type="Gene3D" id="3.10.300.10">
    <property type="entry name" value="Methylpurine-DNA glycosylase (MPG)"/>
    <property type="match status" value="1"/>
</dbReference>
<dbReference type="PANTHER" id="PTHR10429:SF0">
    <property type="entry name" value="DNA-3-METHYLADENINE GLYCOSYLASE"/>
    <property type="match status" value="1"/>
</dbReference>
<dbReference type="PANTHER" id="PTHR10429">
    <property type="entry name" value="DNA-3-METHYLADENINE GLYCOSYLASE"/>
    <property type="match status" value="1"/>
</dbReference>
<dbReference type="InterPro" id="IPR003180">
    <property type="entry name" value="MPG"/>
</dbReference>
<evidence type="ECO:0000313" key="7">
    <source>
        <dbReference type="EMBL" id="ESS02277.1"/>
    </source>
</evidence>
<reference evidence="8" key="1">
    <citation type="submission" date="2013-10" db="EMBL/GenBank/DDBJ databases">
        <title>Draft genome sequence of Lactobacillus fermentum NB-22.</title>
        <authorList>
            <person name="Chaplin A.V."/>
            <person name="Shkoporov A.N."/>
            <person name="Khokhlova E.V."/>
            <person name="Efimov B.A."/>
            <person name="Kafarskaia L.I."/>
        </authorList>
    </citation>
    <scope>NUCLEOTIDE SEQUENCE [LARGE SCALE GENOMIC DNA]</scope>
    <source>
        <strain evidence="8">NB-22</strain>
    </source>
</reference>
<keyword evidence="3 5" id="KW-0378">Hydrolase</keyword>
<dbReference type="CDD" id="cd00540">
    <property type="entry name" value="AAG"/>
    <property type="match status" value="1"/>
</dbReference>
<keyword evidence="2 5" id="KW-0227">DNA damage</keyword>